<dbReference type="GO" id="GO:0000511">
    <property type="term" value="F:H2A-H2B histone complex chaperone activity"/>
    <property type="evidence" value="ECO:0007669"/>
    <property type="project" value="EnsemblFungi"/>
</dbReference>
<dbReference type="GO" id="GO:1990317">
    <property type="term" value="C:Gin4 complex"/>
    <property type="evidence" value="ECO:0007669"/>
    <property type="project" value="EnsemblFungi"/>
</dbReference>
<dbReference type="SUPFAM" id="SSF143113">
    <property type="entry name" value="NAP-like"/>
    <property type="match status" value="1"/>
</dbReference>
<organism evidence="4 5">
    <name type="scientific">Spizellomyces punctatus (strain DAOM BR117)</name>
    <dbReference type="NCBI Taxonomy" id="645134"/>
    <lineage>
        <taxon>Eukaryota</taxon>
        <taxon>Fungi</taxon>
        <taxon>Fungi incertae sedis</taxon>
        <taxon>Chytridiomycota</taxon>
        <taxon>Chytridiomycota incertae sedis</taxon>
        <taxon>Chytridiomycetes</taxon>
        <taxon>Spizellomycetales</taxon>
        <taxon>Spizellomycetaceae</taxon>
        <taxon>Spizellomyces</taxon>
    </lineage>
</organism>
<dbReference type="FunCoup" id="A0A0L0H7J7">
    <property type="interactions" value="372"/>
</dbReference>
<feature type="region of interest" description="Disordered" evidence="3">
    <location>
        <begin position="297"/>
        <end position="334"/>
    </location>
</feature>
<dbReference type="GO" id="GO:0051082">
    <property type="term" value="F:unfolded protein binding"/>
    <property type="evidence" value="ECO:0007669"/>
    <property type="project" value="EnsemblFungi"/>
</dbReference>
<dbReference type="PANTHER" id="PTHR11875">
    <property type="entry name" value="TESTIS-SPECIFIC Y-ENCODED PROTEIN"/>
    <property type="match status" value="1"/>
</dbReference>
<evidence type="ECO:0000256" key="1">
    <source>
        <dbReference type="ARBA" id="ARBA00009947"/>
    </source>
</evidence>
<dbReference type="GO" id="GO:0042802">
    <property type="term" value="F:identical protein binding"/>
    <property type="evidence" value="ECO:0007669"/>
    <property type="project" value="EnsemblFungi"/>
</dbReference>
<name>A0A0L0H7J7_SPIPD</name>
<dbReference type="GO" id="GO:0042274">
    <property type="term" value="P:ribosomal small subunit biogenesis"/>
    <property type="evidence" value="ECO:0007669"/>
    <property type="project" value="EnsemblFungi"/>
</dbReference>
<dbReference type="eggNOG" id="KOG1507">
    <property type="taxonomic scope" value="Eukaryota"/>
</dbReference>
<dbReference type="RefSeq" id="XP_016605555.1">
    <property type="nucleotide sequence ID" value="XM_016757594.1"/>
</dbReference>
<dbReference type="InterPro" id="IPR037231">
    <property type="entry name" value="NAP-like_sf"/>
</dbReference>
<dbReference type="GO" id="GO:0032174">
    <property type="term" value="C:cellular bud neck septin collar"/>
    <property type="evidence" value="ECO:0007669"/>
    <property type="project" value="EnsemblFungi"/>
</dbReference>
<dbReference type="GO" id="GO:0007117">
    <property type="term" value="P:budding cell bud growth"/>
    <property type="evidence" value="ECO:0007669"/>
    <property type="project" value="EnsemblFungi"/>
</dbReference>
<dbReference type="GO" id="GO:0006337">
    <property type="term" value="P:nucleosome disassembly"/>
    <property type="evidence" value="ECO:0007669"/>
    <property type="project" value="EnsemblFungi"/>
</dbReference>
<dbReference type="InParanoid" id="A0A0L0H7J7"/>
<dbReference type="GO" id="GO:0030332">
    <property type="term" value="F:cyclin binding"/>
    <property type="evidence" value="ECO:0007669"/>
    <property type="project" value="EnsemblFungi"/>
</dbReference>
<evidence type="ECO:0000313" key="5">
    <source>
        <dbReference type="Proteomes" id="UP000053201"/>
    </source>
</evidence>
<dbReference type="GO" id="GO:0005634">
    <property type="term" value="C:nucleus"/>
    <property type="evidence" value="ECO:0007669"/>
    <property type="project" value="InterPro"/>
</dbReference>
<dbReference type="GO" id="GO:0031116">
    <property type="term" value="P:positive regulation of microtubule polymerization"/>
    <property type="evidence" value="ECO:0007669"/>
    <property type="project" value="EnsemblFungi"/>
</dbReference>
<evidence type="ECO:0008006" key="6">
    <source>
        <dbReference type="Google" id="ProtNLM"/>
    </source>
</evidence>
<gene>
    <name evidence="4" type="ORF">SPPG_09428</name>
</gene>
<dbReference type="GO" id="GO:0098841">
    <property type="term" value="P:protein localization to cell division site after cytokinesis"/>
    <property type="evidence" value="ECO:0007669"/>
    <property type="project" value="EnsemblFungi"/>
</dbReference>
<dbReference type="GO" id="GO:0032968">
    <property type="term" value="P:positive regulation of transcription elongation by RNA polymerase II"/>
    <property type="evidence" value="ECO:0007669"/>
    <property type="project" value="EnsemblFungi"/>
</dbReference>
<dbReference type="GeneID" id="27692553"/>
<keyword evidence="5" id="KW-1185">Reference proteome</keyword>
<dbReference type="Gene3D" id="3.30.1120.90">
    <property type="entry name" value="Nucleosome assembly protein"/>
    <property type="match status" value="1"/>
</dbReference>
<dbReference type="Pfam" id="PF00956">
    <property type="entry name" value="NAP"/>
    <property type="match status" value="2"/>
</dbReference>
<evidence type="ECO:0000256" key="3">
    <source>
        <dbReference type="SAM" id="MobiDB-lite"/>
    </source>
</evidence>
<sequence>MSEETSVPAGNVFQNPALLGALQNRLDSLVGRPSGYIDSLPAEVKRRLNALQNLQDKHTAIEAAFREEVLALEKKYLTKYQPLYEKRRDIITGQVEPSDEECERQVEVPEKAPEGDEKPEGQPSERVPGIPEFWLTAFKNQPTIADLITDRDEDALKTLKDIKVGYLDNNPGFKLEFIFDENEYFTDSILTKTYFLENSPDAAYGMIFLHYSPSGCVLMAVNRDNKTRTVKKTVPAETFFQFFNPPKGPVDDEEADDEELHELDAKLEADYEVGEIVKEKLIPRAIDWFTGKALEYEEGEFDEDDIEEWYPGEDDDDDGDDDDVEDDDDDGTQV</sequence>
<dbReference type="Proteomes" id="UP000053201">
    <property type="component" value="Unassembled WGS sequence"/>
</dbReference>
<dbReference type="STRING" id="645134.A0A0L0H7J7"/>
<dbReference type="InterPro" id="IPR002164">
    <property type="entry name" value="NAP_family"/>
</dbReference>
<dbReference type="GO" id="GO:0042393">
    <property type="term" value="F:histone binding"/>
    <property type="evidence" value="ECO:0007669"/>
    <property type="project" value="EnsemblFungi"/>
</dbReference>
<dbReference type="EMBL" id="KQ257463">
    <property type="protein sequence ID" value="KNC97515.1"/>
    <property type="molecule type" value="Genomic_DNA"/>
</dbReference>
<dbReference type="GO" id="GO:0006334">
    <property type="term" value="P:nucleosome assembly"/>
    <property type="evidence" value="ECO:0007669"/>
    <property type="project" value="EnsemblFungi"/>
</dbReference>
<dbReference type="GO" id="GO:0006607">
    <property type="term" value="P:NLS-bearing protein import into nucleus"/>
    <property type="evidence" value="ECO:0007669"/>
    <property type="project" value="EnsemblFungi"/>
</dbReference>
<dbReference type="AlphaFoldDB" id="A0A0L0H7J7"/>
<dbReference type="OrthoDB" id="27325at2759"/>
<feature type="compositionally biased region" description="Basic and acidic residues" evidence="3">
    <location>
        <begin position="103"/>
        <end position="120"/>
    </location>
</feature>
<comment type="similarity">
    <text evidence="1 2">Belongs to the nucleosome assembly protein (NAP) family.</text>
</comment>
<dbReference type="VEuPathDB" id="FungiDB:SPPG_09428"/>
<dbReference type="GO" id="GO:0008047">
    <property type="term" value="F:enzyme activator activity"/>
    <property type="evidence" value="ECO:0007669"/>
    <property type="project" value="EnsemblFungi"/>
</dbReference>
<feature type="region of interest" description="Disordered" evidence="3">
    <location>
        <begin position="96"/>
        <end position="126"/>
    </location>
</feature>
<protein>
    <recommendedName>
        <fullName evidence="6">Nucleosome assembly protein</fullName>
    </recommendedName>
</protein>
<dbReference type="Gene3D" id="1.20.5.1500">
    <property type="match status" value="1"/>
</dbReference>
<dbReference type="OMA" id="AAECKQN"/>
<reference evidence="4 5" key="1">
    <citation type="submission" date="2009-08" db="EMBL/GenBank/DDBJ databases">
        <title>The Genome Sequence of Spizellomyces punctatus strain DAOM BR117.</title>
        <authorList>
            <consortium name="The Broad Institute Genome Sequencing Platform"/>
            <person name="Russ C."/>
            <person name="Cuomo C."/>
            <person name="Shea T."/>
            <person name="Young S.K."/>
            <person name="Zeng Q."/>
            <person name="Koehrsen M."/>
            <person name="Haas B."/>
            <person name="Borodovsky M."/>
            <person name="Guigo R."/>
            <person name="Alvarado L."/>
            <person name="Berlin A."/>
            <person name="Bochicchio J."/>
            <person name="Borenstein D."/>
            <person name="Chapman S."/>
            <person name="Chen Z."/>
            <person name="Engels R."/>
            <person name="Freedman E."/>
            <person name="Gellesch M."/>
            <person name="Goldberg J."/>
            <person name="Griggs A."/>
            <person name="Gujja S."/>
            <person name="Heiman D."/>
            <person name="Hepburn T."/>
            <person name="Howarth C."/>
            <person name="Jen D."/>
            <person name="Larson L."/>
            <person name="Lewis B."/>
            <person name="Mehta T."/>
            <person name="Park D."/>
            <person name="Pearson M."/>
            <person name="Roberts A."/>
            <person name="Saif S."/>
            <person name="Shenoy N."/>
            <person name="Sisk P."/>
            <person name="Stolte C."/>
            <person name="Sykes S."/>
            <person name="Thomson T."/>
            <person name="Walk T."/>
            <person name="White J."/>
            <person name="Yandava C."/>
            <person name="Burger G."/>
            <person name="Gray M.W."/>
            <person name="Holland P.W.H."/>
            <person name="King N."/>
            <person name="Lang F.B.F."/>
            <person name="Roger A.J."/>
            <person name="Ruiz-Trillo I."/>
            <person name="Lander E."/>
            <person name="Nusbaum C."/>
        </authorList>
    </citation>
    <scope>NUCLEOTIDE SEQUENCE [LARGE SCALE GENOMIC DNA]</scope>
    <source>
        <strain evidence="4 5">DAOM BR117</strain>
    </source>
</reference>
<dbReference type="FunFam" id="1.20.5.1500:FF:000001">
    <property type="entry name" value="Nucleosome assembly protein 1-like 1"/>
    <property type="match status" value="1"/>
</dbReference>
<proteinExistence type="inferred from homology"/>
<accession>A0A0L0H7J7</accession>
<evidence type="ECO:0000313" key="4">
    <source>
        <dbReference type="EMBL" id="KNC97515.1"/>
    </source>
</evidence>
<evidence type="ECO:0000256" key="2">
    <source>
        <dbReference type="RuleBase" id="RU003876"/>
    </source>
</evidence>